<organism evidence="2 3">
    <name type="scientific">Dichomitus squalens (strain LYAD-421)</name>
    <name type="common">Western red white-rot fungus</name>
    <dbReference type="NCBI Taxonomy" id="732165"/>
    <lineage>
        <taxon>Eukaryota</taxon>
        <taxon>Fungi</taxon>
        <taxon>Dikarya</taxon>
        <taxon>Basidiomycota</taxon>
        <taxon>Agaricomycotina</taxon>
        <taxon>Agaricomycetes</taxon>
        <taxon>Polyporales</taxon>
        <taxon>Polyporaceae</taxon>
        <taxon>Dichomitus</taxon>
    </lineage>
</organism>
<dbReference type="Proteomes" id="UP000053319">
    <property type="component" value="Unassembled WGS sequence"/>
</dbReference>
<protein>
    <submittedName>
        <fullName evidence="2">Uncharacterized protein</fullName>
    </submittedName>
</protein>
<name>R7SSK5_DICSQ</name>
<dbReference type="KEGG" id="dsq:DICSQDRAFT_139140"/>
<evidence type="ECO:0000256" key="1">
    <source>
        <dbReference type="SAM" id="MobiDB-lite"/>
    </source>
</evidence>
<reference evidence="2 3" key="1">
    <citation type="journal article" date="2012" name="Science">
        <title>The Paleozoic origin of enzymatic lignin decomposition reconstructed from 31 fungal genomes.</title>
        <authorList>
            <person name="Floudas D."/>
            <person name="Binder M."/>
            <person name="Riley R."/>
            <person name="Barry K."/>
            <person name="Blanchette R.A."/>
            <person name="Henrissat B."/>
            <person name="Martinez A.T."/>
            <person name="Otillar R."/>
            <person name="Spatafora J.W."/>
            <person name="Yadav J.S."/>
            <person name="Aerts A."/>
            <person name="Benoit I."/>
            <person name="Boyd A."/>
            <person name="Carlson A."/>
            <person name="Copeland A."/>
            <person name="Coutinho P.M."/>
            <person name="de Vries R.P."/>
            <person name="Ferreira P."/>
            <person name="Findley K."/>
            <person name="Foster B."/>
            <person name="Gaskell J."/>
            <person name="Glotzer D."/>
            <person name="Gorecki P."/>
            <person name="Heitman J."/>
            <person name="Hesse C."/>
            <person name="Hori C."/>
            <person name="Igarashi K."/>
            <person name="Jurgens J.A."/>
            <person name="Kallen N."/>
            <person name="Kersten P."/>
            <person name="Kohler A."/>
            <person name="Kuees U."/>
            <person name="Kumar T.K.A."/>
            <person name="Kuo A."/>
            <person name="LaButti K."/>
            <person name="Larrondo L.F."/>
            <person name="Lindquist E."/>
            <person name="Ling A."/>
            <person name="Lombard V."/>
            <person name="Lucas S."/>
            <person name="Lundell T."/>
            <person name="Martin R."/>
            <person name="McLaughlin D.J."/>
            <person name="Morgenstern I."/>
            <person name="Morin E."/>
            <person name="Murat C."/>
            <person name="Nagy L.G."/>
            <person name="Nolan M."/>
            <person name="Ohm R.A."/>
            <person name="Patyshakuliyeva A."/>
            <person name="Rokas A."/>
            <person name="Ruiz-Duenas F.J."/>
            <person name="Sabat G."/>
            <person name="Salamov A."/>
            <person name="Samejima M."/>
            <person name="Schmutz J."/>
            <person name="Slot J.C."/>
            <person name="St John F."/>
            <person name="Stenlid J."/>
            <person name="Sun H."/>
            <person name="Sun S."/>
            <person name="Syed K."/>
            <person name="Tsang A."/>
            <person name="Wiebenga A."/>
            <person name="Young D."/>
            <person name="Pisabarro A."/>
            <person name="Eastwood D.C."/>
            <person name="Martin F."/>
            <person name="Cullen D."/>
            <person name="Grigoriev I.V."/>
            <person name="Hibbett D.S."/>
        </authorList>
    </citation>
    <scope>NUCLEOTIDE SEQUENCE [LARGE SCALE GENOMIC DNA]</scope>
    <source>
        <strain evidence="2 3">LYAD-421 SS1</strain>
    </source>
</reference>
<feature type="compositionally biased region" description="Basic and acidic residues" evidence="1">
    <location>
        <begin position="18"/>
        <end position="27"/>
    </location>
</feature>
<proteinExistence type="predicted"/>
<dbReference type="RefSeq" id="XP_007368513.1">
    <property type="nucleotide sequence ID" value="XM_007368451.1"/>
</dbReference>
<evidence type="ECO:0000313" key="3">
    <source>
        <dbReference type="Proteomes" id="UP000053319"/>
    </source>
</evidence>
<evidence type="ECO:0000313" key="2">
    <source>
        <dbReference type="EMBL" id="EJF58680.1"/>
    </source>
</evidence>
<sequence>MRQTHLVEEDDHAQEFTSMREREKQRAADGTPAGMSSHDRVLFRCAEQMQSRSKRKRLDAQQDSHKHRQRQQSEMTAAGVVGVSQ</sequence>
<accession>R7SSK5</accession>
<dbReference type="GeneID" id="18835811"/>
<dbReference type="AlphaFoldDB" id="R7SSK5"/>
<dbReference type="EMBL" id="JH719432">
    <property type="protein sequence ID" value="EJF58680.1"/>
    <property type="molecule type" value="Genomic_DNA"/>
</dbReference>
<feature type="region of interest" description="Disordered" evidence="1">
    <location>
        <begin position="1"/>
        <end position="85"/>
    </location>
</feature>
<gene>
    <name evidence="2" type="ORF">DICSQDRAFT_139140</name>
</gene>
<dbReference type="HOGENOM" id="CLU_2512600_0_0_1"/>